<keyword evidence="2" id="KW-1185">Reference proteome</keyword>
<protein>
    <submittedName>
        <fullName evidence="1">Uncharacterized protein</fullName>
    </submittedName>
</protein>
<gene>
    <name evidence="1" type="ORF">D5018_04680</name>
</gene>
<organism evidence="1 2">
    <name type="scientific">Parashewanella curva</name>
    <dbReference type="NCBI Taxonomy" id="2338552"/>
    <lineage>
        <taxon>Bacteria</taxon>
        <taxon>Pseudomonadati</taxon>
        <taxon>Pseudomonadota</taxon>
        <taxon>Gammaproteobacteria</taxon>
        <taxon>Alteromonadales</taxon>
        <taxon>Shewanellaceae</taxon>
        <taxon>Parashewanella</taxon>
    </lineage>
</organism>
<evidence type="ECO:0000313" key="2">
    <source>
        <dbReference type="Proteomes" id="UP000281474"/>
    </source>
</evidence>
<dbReference type="AlphaFoldDB" id="A0A3L8Q000"/>
<sequence length="166" mass="18703">MASYQIPPQGLGLPNGKFFVCIEVESSEAHKGLHINSAAVVQPRDDCNLSSVIVKFDGLKVQDMSKQEIVLEQLLSSLQEVEALWYDFFLRAKVPYHILESIKQDNRNQSKACFREAIVKWLDLATVKAMDNQQKQAKIVETLDNIGSGQLAKSFKWPAEAQPKKQ</sequence>
<accession>A0A3L8Q000</accession>
<dbReference type="EMBL" id="QZEI01000010">
    <property type="protein sequence ID" value="RLV60941.1"/>
    <property type="molecule type" value="Genomic_DNA"/>
</dbReference>
<dbReference type="InterPro" id="IPR011029">
    <property type="entry name" value="DEATH-like_dom_sf"/>
</dbReference>
<dbReference type="Gene3D" id="1.10.533.10">
    <property type="entry name" value="Death Domain, Fas"/>
    <property type="match status" value="1"/>
</dbReference>
<comment type="caution">
    <text evidence="1">The sequence shown here is derived from an EMBL/GenBank/DDBJ whole genome shotgun (WGS) entry which is preliminary data.</text>
</comment>
<proteinExistence type="predicted"/>
<name>A0A3L8Q000_9GAMM</name>
<evidence type="ECO:0000313" key="1">
    <source>
        <dbReference type="EMBL" id="RLV60941.1"/>
    </source>
</evidence>
<reference evidence="1 2" key="1">
    <citation type="submission" date="2018-09" db="EMBL/GenBank/DDBJ databases">
        <title>Phylogeny of the Shewanellaceae, and recommendation for two new genera, Pseudoshewanella and Parashewanella.</title>
        <authorList>
            <person name="Wang G."/>
        </authorList>
    </citation>
    <scope>NUCLEOTIDE SEQUENCE [LARGE SCALE GENOMIC DNA]</scope>
    <source>
        <strain evidence="1 2">C51</strain>
    </source>
</reference>
<dbReference type="RefSeq" id="WP_121837845.1">
    <property type="nucleotide sequence ID" value="NZ_ML014759.1"/>
</dbReference>
<dbReference type="Proteomes" id="UP000281474">
    <property type="component" value="Unassembled WGS sequence"/>
</dbReference>